<keyword evidence="4 5" id="KW-0472">Membrane</keyword>
<protein>
    <recommendedName>
        <fullName evidence="6">G-protein coupled receptors family 1 profile domain-containing protein</fullName>
    </recommendedName>
</protein>
<proteinExistence type="predicted"/>
<evidence type="ECO:0000256" key="4">
    <source>
        <dbReference type="ARBA" id="ARBA00023136"/>
    </source>
</evidence>
<evidence type="ECO:0000259" key="6">
    <source>
        <dbReference type="PROSITE" id="PS50262"/>
    </source>
</evidence>
<organism evidence="7 8">
    <name type="scientific">Caenorhabditis angaria</name>
    <dbReference type="NCBI Taxonomy" id="860376"/>
    <lineage>
        <taxon>Eukaryota</taxon>
        <taxon>Metazoa</taxon>
        <taxon>Ecdysozoa</taxon>
        <taxon>Nematoda</taxon>
        <taxon>Chromadorea</taxon>
        <taxon>Rhabditida</taxon>
        <taxon>Rhabditina</taxon>
        <taxon>Rhabditomorpha</taxon>
        <taxon>Rhabditoidea</taxon>
        <taxon>Rhabditidae</taxon>
        <taxon>Peloderinae</taxon>
        <taxon>Caenorhabditis</taxon>
    </lineage>
</organism>
<feature type="transmembrane region" description="Helical" evidence="5">
    <location>
        <begin position="332"/>
        <end position="350"/>
    </location>
</feature>
<keyword evidence="8" id="KW-1185">Reference proteome</keyword>
<dbReference type="AlphaFoldDB" id="A0A9P1IRX6"/>
<feature type="transmembrane region" description="Helical" evidence="5">
    <location>
        <begin position="289"/>
        <end position="312"/>
    </location>
</feature>
<dbReference type="InterPro" id="IPR052954">
    <property type="entry name" value="GPCR-Ligand_Int"/>
</dbReference>
<name>A0A9P1IRX6_9PELO</name>
<dbReference type="InterPro" id="IPR017452">
    <property type="entry name" value="GPCR_Rhodpsn_7TM"/>
</dbReference>
<dbReference type="SUPFAM" id="SSF81321">
    <property type="entry name" value="Family A G protein-coupled receptor-like"/>
    <property type="match status" value="1"/>
</dbReference>
<feature type="transmembrane region" description="Helical" evidence="5">
    <location>
        <begin position="245"/>
        <end position="269"/>
    </location>
</feature>
<evidence type="ECO:0000313" key="8">
    <source>
        <dbReference type="Proteomes" id="UP001152747"/>
    </source>
</evidence>
<comment type="subcellular location">
    <subcellularLocation>
        <location evidence="1">Membrane</location>
    </subcellularLocation>
</comment>
<comment type="caution">
    <text evidence="7">The sequence shown here is derived from an EMBL/GenBank/DDBJ whole genome shotgun (WGS) entry which is preliminary data.</text>
</comment>
<evidence type="ECO:0000313" key="7">
    <source>
        <dbReference type="EMBL" id="CAI5449959.1"/>
    </source>
</evidence>
<keyword evidence="3 5" id="KW-1133">Transmembrane helix</keyword>
<evidence type="ECO:0000256" key="2">
    <source>
        <dbReference type="ARBA" id="ARBA00022692"/>
    </source>
</evidence>
<keyword evidence="2 5" id="KW-0812">Transmembrane</keyword>
<sequence>MANLSNVVNFNEELVIRNCFLNYGKNLSFIPCLRLMMAVEKAEEWGVAECGADTARSLPLYRHSIKFLTGCDYVEILYLQYLVPPLMILCFIGNMLNLLIYGLPLLRRLIKVIEVLHASSPPLDPFDWLEPFFWSTKPYLMWISNISGTMSTWLTLMVTMETVMCIMWPFVFRKYCTKRVTWIFLILSLLAATLLMSTLLMTVDVEERIHVANYTLPEPQDSTCWYLESSFRLFNRPEFDFLRRILITTTMAVSIVLPTIAMLVCTILIIKQFTFKNLGEAFSQRRKCVIRMTVATTLLHLLLEGPATISHVVSAVEKTEVSYMMCVINHSNNLLCLVNATIPFFVFLMYNEQFRHMTVMYIKALMQTDETKRKAYFSQAGMRCSRMSRIETERSMVEHSRFASRPSNV</sequence>
<dbReference type="PANTHER" id="PTHR46641">
    <property type="entry name" value="FMRFAMIDE RECEPTOR-RELATED"/>
    <property type="match status" value="1"/>
</dbReference>
<feature type="transmembrane region" description="Helical" evidence="5">
    <location>
        <begin position="86"/>
        <end position="106"/>
    </location>
</feature>
<dbReference type="GO" id="GO:0016020">
    <property type="term" value="C:membrane"/>
    <property type="evidence" value="ECO:0007669"/>
    <property type="project" value="UniProtKB-SubCell"/>
</dbReference>
<feature type="transmembrane region" description="Helical" evidence="5">
    <location>
        <begin position="182"/>
        <end position="203"/>
    </location>
</feature>
<dbReference type="EMBL" id="CANHGI010000005">
    <property type="protein sequence ID" value="CAI5449959.1"/>
    <property type="molecule type" value="Genomic_DNA"/>
</dbReference>
<gene>
    <name evidence="7" type="ORF">CAMP_LOCUS12596</name>
</gene>
<feature type="transmembrane region" description="Helical" evidence="5">
    <location>
        <begin position="150"/>
        <end position="170"/>
    </location>
</feature>
<evidence type="ECO:0000256" key="5">
    <source>
        <dbReference type="SAM" id="Phobius"/>
    </source>
</evidence>
<dbReference type="PROSITE" id="PS50262">
    <property type="entry name" value="G_PROTEIN_RECEP_F1_2"/>
    <property type="match status" value="1"/>
</dbReference>
<accession>A0A9P1IRX6</accession>
<dbReference type="PANTHER" id="PTHR46641:SF18">
    <property type="entry name" value="G-PROTEIN COUPLED RECEPTORS FAMILY 1 PROFILE DOMAIN-CONTAINING PROTEIN"/>
    <property type="match status" value="1"/>
</dbReference>
<dbReference type="Proteomes" id="UP001152747">
    <property type="component" value="Unassembled WGS sequence"/>
</dbReference>
<feature type="domain" description="G-protein coupled receptors family 1 profile" evidence="6">
    <location>
        <begin position="74"/>
        <end position="347"/>
    </location>
</feature>
<dbReference type="Gene3D" id="1.20.1070.10">
    <property type="entry name" value="Rhodopsin 7-helix transmembrane proteins"/>
    <property type="match status" value="1"/>
</dbReference>
<evidence type="ECO:0000256" key="1">
    <source>
        <dbReference type="ARBA" id="ARBA00004370"/>
    </source>
</evidence>
<reference evidence="7" key="1">
    <citation type="submission" date="2022-11" db="EMBL/GenBank/DDBJ databases">
        <authorList>
            <person name="Kikuchi T."/>
        </authorList>
    </citation>
    <scope>NUCLEOTIDE SEQUENCE</scope>
    <source>
        <strain evidence="7">PS1010</strain>
    </source>
</reference>
<evidence type="ECO:0000256" key="3">
    <source>
        <dbReference type="ARBA" id="ARBA00022989"/>
    </source>
</evidence>
<dbReference type="OrthoDB" id="5839164at2759"/>